<protein>
    <submittedName>
        <fullName evidence="2">Uncharacterized protein</fullName>
    </submittedName>
</protein>
<evidence type="ECO:0000313" key="3">
    <source>
        <dbReference type="Proteomes" id="UP001301769"/>
    </source>
</evidence>
<reference evidence="2" key="1">
    <citation type="journal article" date="2023" name="Mol. Phylogenet. Evol.">
        <title>Genome-scale phylogeny and comparative genomics of the fungal order Sordariales.</title>
        <authorList>
            <person name="Hensen N."/>
            <person name="Bonometti L."/>
            <person name="Westerberg I."/>
            <person name="Brannstrom I.O."/>
            <person name="Guillou S."/>
            <person name="Cros-Aarteil S."/>
            <person name="Calhoun S."/>
            <person name="Haridas S."/>
            <person name="Kuo A."/>
            <person name="Mondo S."/>
            <person name="Pangilinan J."/>
            <person name="Riley R."/>
            <person name="LaButti K."/>
            <person name="Andreopoulos B."/>
            <person name="Lipzen A."/>
            <person name="Chen C."/>
            <person name="Yan M."/>
            <person name="Daum C."/>
            <person name="Ng V."/>
            <person name="Clum A."/>
            <person name="Steindorff A."/>
            <person name="Ohm R.A."/>
            <person name="Martin F."/>
            <person name="Silar P."/>
            <person name="Natvig D.O."/>
            <person name="Lalanne C."/>
            <person name="Gautier V."/>
            <person name="Ament-Velasquez S.L."/>
            <person name="Kruys A."/>
            <person name="Hutchinson M.I."/>
            <person name="Powell A.J."/>
            <person name="Barry K."/>
            <person name="Miller A.N."/>
            <person name="Grigoriev I.V."/>
            <person name="Debuchy R."/>
            <person name="Gladieux P."/>
            <person name="Hiltunen Thoren M."/>
            <person name="Johannesson H."/>
        </authorList>
    </citation>
    <scope>NUCLEOTIDE SEQUENCE</scope>
    <source>
        <strain evidence="2">PSN293</strain>
    </source>
</reference>
<comment type="caution">
    <text evidence="2">The sequence shown here is derived from an EMBL/GenBank/DDBJ whole genome shotgun (WGS) entry which is preliminary data.</text>
</comment>
<accession>A0AAN6Y906</accession>
<evidence type="ECO:0000313" key="2">
    <source>
        <dbReference type="EMBL" id="KAK4212297.1"/>
    </source>
</evidence>
<dbReference type="EMBL" id="MU858130">
    <property type="protein sequence ID" value="KAK4212297.1"/>
    <property type="molecule type" value="Genomic_DNA"/>
</dbReference>
<dbReference type="Proteomes" id="UP001301769">
    <property type="component" value="Unassembled WGS sequence"/>
</dbReference>
<feature type="transmembrane region" description="Helical" evidence="1">
    <location>
        <begin position="12"/>
        <end position="32"/>
    </location>
</feature>
<keyword evidence="1" id="KW-0812">Transmembrane</keyword>
<keyword evidence="3" id="KW-1185">Reference proteome</keyword>
<proteinExistence type="predicted"/>
<evidence type="ECO:0000256" key="1">
    <source>
        <dbReference type="SAM" id="Phobius"/>
    </source>
</evidence>
<keyword evidence="1" id="KW-1133">Transmembrane helix</keyword>
<dbReference type="AlphaFoldDB" id="A0AAN6Y906"/>
<gene>
    <name evidence="2" type="ORF">QBC37DRAFT_425210</name>
</gene>
<name>A0AAN6Y906_9PEZI</name>
<organism evidence="2 3">
    <name type="scientific">Rhypophila decipiens</name>
    <dbReference type="NCBI Taxonomy" id="261697"/>
    <lineage>
        <taxon>Eukaryota</taxon>
        <taxon>Fungi</taxon>
        <taxon>Dikarya</taxon>
        <taxon>Ascomycota</taxon>
        <taxon>Pezizomycotina</taxon>
        <taxon>Sordariomycetes</taxon>
        <taxon>Sordariomycetidae</taxon>
        <taxon>Sordariales</taxon>
        <taxon>Naviculisporaceae</taxon>
        <taxon>Rhypophila</taxon>
    </lineage>
</organism>
<reference evidence="2" key="2">
    <citation type="submission" date="2023-05" db="EMBL/GenBank/DDBJ databases">
        <authorList>
            <consortium name="Lawrence Berkeley National Laboratory"/>
            <person name="Steindorff A."/>
            <person name="Hensen N."/>
            <person name="Bonometti L."/>
            <person name="Westerberg I."/>
            <person name="Brannstrom I.O."/>
            <person name="Guillou S."/>
            <person name="Cros-Aarteil S."/>
            <person name="Calhoun S."/>
            <person name="Haridas S."/>
            <person name="Kuo A."/>
            <person name="Mondo S."/>
            <person name="Pangilinan J."/>
            <person name="Riley R."/>
            <person name="Labutti K."/>
            <person name="Andreopoulos B."/>
            <person name="Lipzen A."/>
            <person name="Chen C."/>
            <person name="Yanf M."/>
            <person name="Daum C."/>
            <person name="Ng V."/>
            <person name="Clum A."/>
            <person name="Ohm R."/>
            <person name="Martin F."/>
            <person name="Silar P."/>
            <person name="Natvig D."/>
            <person name="Lalanne C."/>
            <person name="Gautier V."/>
            <person name="Ament-Velasquez S.L."/>
            <person name="Kruys A."/>
            <person name="Hutchinson M.I."/>
            <person name="Powell A.J."/>
            <person name="Barry K."/>
            <person name="Miller A.N."/>
            <person name="Grigoriev I.V."/>
            <person name="Debuchy R."/>
            <person name="Gladieux P."/>
            <person name="Thoren M.H."/>
            <person name="Johannesson H."/>
        </authorList>
    </citation>
    <scope>NUCLEOTIDE SEQUENCE</scope>
    <source>
        <strain evidence="2">PSN293</strain>
    </source>
</reference>
<sequence>MLLFEYSSRLLQAGVLSASPVLLSLSLLRIALWRLLRPLVLIASSHVSCSLDTPSANQELGPVRVAKLRRRQ</sequence>
<keyword evidence="1" id="KW-0472">Membrane</keyword>